<accession>A0A5B1L318</accession>
<dbReference type="Proteomes" id="UP000325003">
    <property type="component" value="Unassembled WGS sequence"/>
</dbReference>
<keyword evidence="5 6" id="KW-0233">DNA recombination</keyword>
<name>A0A5B1L318_9ACTN</name>
<dbReference type="PANTHER" id="PTHR33217:SF7">
    <property type="entry name" value="TRANSPOSASE FOR INSERTION SEQUENCE ELEMENT IS1081"/>
    <property type="match status" value="1"/>
</dbReference>
<evidence type="ECO:0000256" key="4">
    <source>
        <dbReference type="ARBA" id="ARBA00023125"/>
    </source>
</evidence>
<organism evidence="7 8">
    <name type="scientific">Nocardioides humilatus</name>
    <dbReference type="NCBI Taxonomy" id="2607660"/>
    <lineage>
        <taxon>Bacteria</taxon>
        <taxon>Bacillati</taxon>
        <taxon>Actinomycetota</taxon>
        <taxon>Actinomycetes</taxon>
        <taxon>Propionibacteriales</taxon>
        <taxon>Nocardioidaceae</taxon>
        <taxon>Nocardioides</taxon>
    </lineage>
</organism>
<evidence type="ECO:0000313" key="8">
    <source>
        <dbReference type="Proteomes" id="UP000325003"/>
    </source>
</evidence>
<evidence type="ECO:0000256" key="6">
    <source>
        <dbReference type="RuleBase" id="RU365089"/>
    </source>
</evidence>
<dbReference type="Pfam" id="PF00872">
    <property type="entry name" value="Transposase_mut"/>
    <property type="match status" value="1"/>
</dbReference>
<dbReference type="GO" id="GO:0004803">
    <property type="term" value="F:transposase activity"/>
    <property type="evidence" value="ECO:0007669"/>
    <property type="project" value="UniProtKB-UniRule"/>
</dbReference>
<protein>
    <recommendedName>
        <fullName evidence="6">Mutator family transposase</fullName>
    </recommendedName>
</protein>
<keyword evidence="8" id="KW-1185">Reference proteome</keyword>
<dbReference type="InterPro" id="IPR001207">
    <property type="entry name" value="Transposase_mutator"/>
</dbReference>
<reference evidence="7 8" key="1">
    <citation type="submission" date="2019-09" db="EMBL/GenBank/DDBJ databases">
        <title>Nocardioides panacisoli sp. nov., isolated from the soil of a ginseng field.</title>
        <authorList>
            <person name="Cho C."/>
        </authorList>
    </citation>
    <scope>NUCLEOTIDE SEQUENCE [LARGE SCALE GENOMIC DNA]</scope>
    <source>
        <strain evidence="7 8">BN130099</strain>
    </source>
</reference>
<dbReference type="GO" id="GO:0006313">
    <property type="term" value="P:DNA transposition"/>
    <property type="evidence" value="ECO:0007669"/>
    <property type="project" value="UniProtKB-UniRule"/>
</dbReference>
<gene>
    <name evidence="7" type="ORF">F0U44_22095</name>
</gene>
<sequence>MGITGEDVGHSGGCVLCGARLKKNGTTSAGRTRWRCTSCGSSTTRARPDVTRRAQLERFIAWLLGSGTQGDADSSARTFRRVHAWCWNVAPEVTITGELYDEIQIDGIYLDTGWCCLIAITGGKVIDWQWCDREKTIAWKQLLKRIPAPTVVVCDGGGGLAVAIEECWPDTSVQRCLVHVQRNVRTYLTSRPRTTAGKALWGLARTLTKITTLDEATAWMVLLHDWHDLYGHLVRERTYRYQLTRPGDGAAFPDWIRPGQKWWYTHERLRKAYRLLAKLVERGHLFAYLDPSVRGLHIASTTNQIEGGINAQLRDMLRRHRGMTTAHQRRAVEWWLHAHAIAAPEPASLIRARHYRPRPRKTTTPEEPIGPAGYDTGLTAEEGLWLRRGWGGRS</sequence>
<comment type="caution">
    <text evidence="7">The sequence shown here is derived from an EMBL/GenBank/DDBJ whole genome shotgun (WGS) entry which is preliminary data.</text>
</comment>
<keyword evidence="3 6" id="KW-0815">Transposition</keyword>
<evidence type="ECO:0000256" key="2">
    <source>
        <dbReference type="ARBA" id="ARBA00010961"/>
    </source>
</evidence>
<dbReference type="NCBIfam" id="NF033544">
    <property type="entry name" value="transpos_IS1249"/>
    <property type="match status" value="1"/>
</dbReference>
<evidence type="ECO:0000313" key="7">
    <source>
        <dbReference type="EMBL" id="KAA1415003.1"/>
    </source>
</evidence>
<dbReference type="AlphaFoldDB" id="A0A5B1L318"/>
<dbReference type="PANTHER" id="PTHR33217">
    <property type="entry name" value="TRANSPOSASE FOR INSERTION SEQUENCE ELEMENT IS1081"/>
    <property type="match status" value="1"/>
</dbReference>
<evidence type="ECO:0000256" key="5">
    <source>
        <dbReference type="ARBA" id="ARBA00023172"/>
    </source>
</evidence>
<dbReference type="GO" id="GO:0003677">
    <property type="term" value="F:DNA binding"/>
    <property type="evidence" value="ECO:0007669"/>
    <property type="project" value="UniProtKB-UniRule"/>
</dbReference>
<dbReference type="InterPro" id="IPR048004">
    <property type="entry name" value="IS1249_transpos"/>
</dbReference>
<dbReference type="EMBL" id="VUJV01000016">
    <property type="protein sequence ID" value="KAA1415003.1"/>
    <property type="molecule type" value="Genomic_DNA"/>
</dbReference>
<reference evidence="7 8" key="2">
    <citation type="submission" date="2019-09" db="EMBL/GenBank/DDBJ databases">
        <authorList>
            <person name="Jin C."/>
        </authorList>
    </citation>
    <scope>NUCLEOTIDE SEQUENCE [LARGE SCALE GENOMIC DNA]</scope>
    <source>
        <strain evidence="7 8">BN130099</strain>
    </source>
</reference>
<evidence type="ECO:0000256" key="1">
    <source>
        <dbReference type="ARBA" id="ARBA00002190"/>
    </source>
</evidence>
<dbReference type="RefSeq" id="WP_149730565.1">
    <property type="nucleotide sequence ID" value="NZ_VUJV01000016.1"/>
</dbReference>
<comment type="similarity">
    <text evidence="2 6">Belongs to the transposase mutator family.</text>
</comment>
<keyword evidence="4 6" id="KW-0238">DNA-binding</keyword>
<keyword evidence="6" id="KW-0814">Transposable element</keyword>
<proteinExistence type="inferred from homology"/>
<comment type="function">
    <text evidence="1 6">Required for the transposition of the insertion element.</text>
</comment>
<evidence type="ECO:0000256" key="3">
    <source>
        <dbReference type="ARBA" id="ARBA00022578"/>
    </source>
</evidence>